<evidence type="ECO:0000256" key="1">
    <source>
        <dbReference type="ARBA" id="ARBA00023015"/>
    </source>
</evidence>
<dbReference type="SMART" id="SM00354">
    <property type="entry name" value="HTH_LACI"/>
    <property type="match status" value="1"/>
</dbReference>
<reference evidence="6 8" key="2">
    <citation type="submission" date="2020-08" db="EMBL/GenBank/DDBJ databases">
        <title>The isolate Caproiciproducens sp. 7D4C2 produces n-caproate at mildly acidic conditions from hexoses: genome and rBOX comparison with related strains and chain-elongating bacteria.</title>
        <authorList>
            <person name="Esquivel-Elizondo S."/>
            <person name="Bagci C."/>
            <person name="Temovska M."/>
            <person name="Jeon B.S."/>
            <person name="Bessarab I."/>
            <person name="Williams R.B.H."/>
            <person name="Huson D.H."/>
            <person name="Angenent L.T."/>
        </authorList>
    </citation>
    <scope>NUCLEOTIDE SEQUENCE [LARGE SCALE GENOMIC DNA]</scope>
    <source>
        <strain evidence="6 8">7D4C2</strain>
    </source>
</reference>
<dbReference type="Pfam" id="PF00356">
    <property type="entry name" value="LacI"/>
    <property type="match status" value="1"/>
</dbReference>
<dbReference type="PROSITE" id="PS50932">
    <property type="entry name" value="HTH_LACI_2"/>
    <property type="match status" value="1"/>
</dbReference>
<dbReference type="PRINTS" id="PR00036">
    <property type="entry name" value="HTHLACI"/>
</dbReference>
<name>A0A6N8I3W3_9FIRM</name>
<evidence type="ECO:0000259" key="4">
    <source>
        <dbReference type="PROSITE" id="PS50932"/>
    </source>
</evidence>
<protein>
    <submittedName>
        <fullName evidence="6">LacI family DNA-binding transcriptional regulator</fullName>
    </submittedName>
    <submittedName>
        <fullName evidence="5">Ribose operon repressor</fullName>
    </submittedName>
</protein>
<dbReference type="Gene3D" id="3.40.50.2300">
    <property type="match status" value="2"/>
</dbReference>
<evidence type="ECO:0000313" key="8">
    <source>
        <dbReference type="Proteomes" id="UP000515909"/>
    </source>
</evidence>
<dbReference type="CDD" id="cd06267">
    <property type="entry name" value="PBP1_LacI_sugar_binding-like"/>
    <property type="match status" value="1"/>
</dbReference>
<dbReference type="Pfam" id="PF13377">
    <property type="entry name" value="Peripla_BP_3"/>
    <property type="match status" value="1"/>
</dbReference>
<accession>A0A6N8I3W3</accession>
<sequence>MSITIKDVAREANVSPSTVSKIINHSPTIPEKTARHVREVMERLHYCPNLQARNFAKKTTRNIAFLTKLEPQIAFTNPHMFDILCGVQETLAQKEYNLSLVGIQQADRATQTVERMIAQKIADGLVVHGSATTKSMTALLVKSGFPHIIIGKPDFESQACWIDTNHFLSGQIAAEHLCQCGRRRIAFVGGAREDKIFLQRFNGFLSVMNEKGLEVSPEFVKYGDSSSNSGFTLANELFACAARPNAVICQDNAVAFGVIKSIHRHRLKIPDDIALVCFDNYPFSEIMDPMPTVVDVNVHDMGMQAASLLLRKIKNPELQMQTYTTLPVLIVRSSTQGAKKQ</sequence>
<dbReference type="CDD" id="cd01392">
    <property type="entry name" value="HTH_LacI"/>
    <property type="match status" value="1"/>
</dbReference>
<dbReference type="Proteomes" id="UP000469440">
    <property type="component" value="Unassembled WGS sequence"/>
</dbReference>
<dbReference type="SUPFAM" id="SSF53822">
    <property type="entry name" value="Periplasmic binding protein-like I"/>
    <property type="match status" value="1"/>
</dbReference>
<dbReference type="EMBL" id="VWXL01000100">
    <property type="protein sequence ID" value="MVB12722.1"/>
    <property type="molecule type" value="Genomic_DNA"/>
</dbReference>
<dbReference type="RefSeq" id="WP_156991314.1">
    <property type="nucleotide sequence ID" value="NZ_CP060286.1"/>
</dbReference>
<dbReference type="Proteomes" id="UP000515909">
    <property type="component" value="Chromosome"/>
</dbReference>
<dbReference type="KEGG" id="cfem:HCR03_10875"/>
<dbReference type="OrthoDB" id="308642at2"/>
<dbReference type="GO" id="GO:0003700">
    <property type="term" value="F:DNA-binding transcription factor activity"/>
    <property type="evidence" value="ECO:0007669"/>
    <property type="project" value="TreeGrafter"/>
</dbReference>
<organism evidence="5 7">
    <name type="scientific">Caproicibacter fermentans</name>
    <dbReference type="NCBI Taxonomy" id="2576756"/>
    <lineage>
        <taxon>Bacteria</taxon>
        <taxon>Bacillati</taxon>
        <taxon>Bacillota</taxon>
        <taxon>Clostridia</taxon>
        <taxon>Eubacteriales</taxon>
        <taxon>Acutalibacteraceae</taxon>
        <taxon>Caproicibacter</taxon>
    </lineage>
</organism>
<dbReference type="PANTHER" id="PTHR30146">
    <property type="entry name" value="LACI-RELATED TRANSCRIPTIONAL REPRESSOR"/>
    <property type="match status" value="1"/>
</dbReference>
<evidence type="ECO:0000313" key="5">
    <source>
        <dbReference type="EMBL" id="MVB12722.1"/>
    </source>
</evidence>
<dbReference type="Gene3D" id="1.10.260.40">
    <property type="entry name" value="lambda repressor-like DNA-binding domains"/>
    <property type="match status" value="1"/>
</dbReference>
<feature type="domain" description="HTH lacI-type" evidence="4">
    <location>
        <begin position="3"/>
        <end position="57"/>
    </location>
</feature>
<dbReference type="InterPro" id="IPR010982">
    <property type="entry name" value="Lambda_DNA-bd_dom_sf"/>
</dbReference>
<accession>A0A7G8T6M8</accession>
<dbReference type="InterPro" id="IPR000843">
    <property type="entry name" value="HTH_LacI"/>
</dbReference>
<evidence type="ECO:0000256" key="2">
    <source>
        <dbReference type="ARBA" id="ARBA00023125"/>
    </source>
</evidence>
<gene>
    <name evidence="5" type="primary">rbsR_3</name>
    <name evidence="5" type="ORF">CAFE_34640</name>
    <name evidence="6" type="ORF">HCR03_10875</name>
</gene>
<dbReference type="InterPro" id="IPR046335">
    <property type="entry name" value="LacI/GalR-like_sensor"/>
</dbReference>
<evidence type="ECO:0000313" key="7">
    <source>
        <dbReference type="Proteomes" id="UP000469440"/>
    </source>
</evidence>
<dbReference type="InterPro" id="IPR028082">
    <property type="entry name" value="Peripla_BP_I"/>
</dbReference>
<proteinExistence type="predicted"/>
<dbReference type="PANTHER" id="PTHR30146:SF109">
    <property type="entry name" value="HTH-TYPE TRANSCRIPTIONAL REGULATOR GALS"/>
    <property type="match status" value="1"/>
</dbReference>
<dbReference type="GO" id="GO:0000976">
    <property type="term" value="F:transcription cis-regulatory region binding"/>
    <property type="evidence" value="ECO:0007669"/>
    <property type="project" value="TreeGrafter"/>
</dbReference>
<keyword evidence="2 6" id="KW-0238">DNA-binding</keyword>
<reference evidence="5 7" key="1">
    <citation type="submission" date="2019-09" db="EMBL/GenBank/DDBJ databases">
        <title>Genome sequence of Clostridium sp. EA1.</title>
        <authorList>
            <person name="Poehlein A."/>
            <person name="Bengelsdorf F.R."/>
            <person name="Daniel R."/>
        </authorList>
    </citation>
    <scope>NUCLEOTIDE SEQUENCE [LARGE SCALE GENOMIC DNA]</scope>
    <source>
        <strain evidence="5 7">EA1</strain>
    </source>
</reference>
<evidence type="ECO:0000313" key="6">
    <source>
        <dbReference type="EMBL" id="QNK39269.1"/>
    </source>
</evidence>
<keyword evidence="1" id="KW-0805">Transcription regulation</keyword>
<dbReference type="SUPFAM" id="SSF47413">
    <property type="entry name" value="lambda repressor-like DNA-binding domains"/>
    <property type="match status" value="1"/>
</dbReference>
<keyword evidence="7" id="KW-1185">Reference proteome</keyword>
<dbReference type="EMBL" id="CP060286">
    <property type="protein sequence ID" value="QNK39269.1"/>
    <property type="molecule type" value="Genomic_DNA"/>
</dbReference>
<evidence type="ECO:0000256" key="3">
    <source>
        <dbReference type="ARBA" id="ARBA00023163"/>
    </source>
</evidence>
<dbReference type="AlphaFoldDB" id="A0A6N8I3W3"/>
<keyword evidence="3" id="KW-0804">Transcription</keyword>
<dbReference type="PROSITE" id="PS00356">
    <property type="entry name" value="HTH_LACI_1"/>
    <property type="match status" value="1"/>
</dbReference>